<protein>
    <submittedName>
        <fullName evidence="1">Uncharacterized protein</fullName>
    </submittedName>
</protein>
<accession>A0A1L8TLU8</accession>
<dbReference type="OrthoDB" id="9110500at2"/>
<evidence type="ECO:0000313" key="2">
    <source>
        <dbReference type="Proteomes" id="UP000182077"/>
    </source>
</evidence>
<dbReference type="EMBL" id="JXKQ01000007">
    <property type="protein sequence ID" value="OJG45193.1"/>
    <property type="molecule type" value="Genomic_DNA"/>
</dbReference>
<comment type="caution">
    <text evidence="1">The sequence shown here is derived from an EMBL/GenBank/DDBJ whole genome shotgun (WGS) entry which is preliminary data.</text>
</comment>
<keyword evidence="2" id="KW-1185">Reference proteome</keyword>
<evidence type="ECO:0000313" key="1">
    <source>
        <dbReference type="EMBL" id="OJG45193.1"/>
    </source>
</evidence>
<name>A0A1L8TLU8_9ENTE</name>
<dbReference type="Proteomes" id="UP000182077">
    <property type="component" value="Unassembled WGS sequence"/>
</dbReference>
<dbReference type="RefSeq" id="WP_071858103.1">
    <property type="nucleotide sequence ID" value="NZ_JBHSHK010000008.1"/>
</dbReference>
<gene>
    <name evidence="1" type="ORF">RV04_GL002241</name>
</gene>
<reference evidence="1 2" key="1">
    <citation type="submission" date="2014-12" db="EMBL/GenBank/DDBJ databases">
        <title>Draft genome sequences of 29 type strains of Enterococci.</title>
        <authorList>
            <person name="Zhong Z."/>
            <person name="Sun Z."/>
            <person name="Liu W."/>
            <person name="Zhang W."/>
            <person name="Zhang H."/>
        </authorList>
    </citation>
    <scope>NUCLEOTIDE SEQUENCE [LARGE SCALE GENOMIC DNA]</scope>
    <source>
        <strain evidence="1 2">DSM 17122</strain>
    </source>
</reference>
<sequence length="256" mass="29935">MKMMTLCIKCYSSFNIEIDNEFFEGKQITCPHGHNYYYFPESPKYPFLFQLSIRAFRNGYYSEAFQALYSGFESFKEEYVGIHYYSQSKNIDKVTALMKRINRSEKIDGAFTLSYAEDFGELPKKMPNNLIEKRNKIIHSGDFPTKEIITKMGNWIFSFVLTVHEKFNKNRVENFDTSSLVYTSEKTTKKIADKGFNINNIDKDFNVNYVRQSLAITAISPNIILNDTIDNPYEYFVSDPLYSSAFDQVYTNQEFA</sequence>
<dbReference type="STRING" id="249189.RV04_GL002241"/>
<organism evidence="1 2">
    <name type="scientific">Enterococcus hermanniensis</name>
    <dbReference type="NCBI Taxonomy" id="249189"/>
    <lineage>
        <taxon>Bacteria</taxon>
        <taxon>Bacillati</taxon>
        <taxon>Bacillota</taxon>
        <taxon>Bacilli</taxon>
        <taxon>Lactobacillales</taxon>
        <taxon>Enterococcaceae</taxon>
        <taxon>Enterococcus</taxon>
    </lineage>
</organism>
<proteinExistence type="predicted"/>
<dbReference type="AlphaFoldDB" id="A0A1L8TLU8"/>